<evidence type="ECO:0000313" key="2">
    <source>
        <dbReference type="EMBL" id="KIH57665.1"/>
    </source>
</evidence>
<evidence type="ECO:0000313" key="3">
    <source>
        <dbReference type="Proteomes" id="UP000054047"/>
    </source>
</evidence>
<dbReference type="EMBL" id="KN734088">
    <property type="protein sequence ID" value="KIH57665.1"/>
    <property type="molecule type" value="Genomic_DNA"/>
</dbReference>
<dbReference type="Proteomes" id="UP000054047">
    <property type="component" value="Unassembled WGS sequence"/>
</dbReference>
<protein>
    <submittedName>
        <fullName evidence="2">Uncharacterized protein</fullName>
    </submittedName>
</protein>
<dbReference type="AlphaFoldDB" id="A0A0C2G9M6"/>
<name>A0A0C2G9M6_9BILA</name>
<reference evidence="2 3" key="1">
    <citation type="submission" date="2013-12" db="EMBL/GenBank/DDBJ databases">
        <title>Draft genome of the parsitic nematode Ancylostoma duodenale.</title>
        <authorList>
            <person name="Mitreva M."/>
        </authorList>
    </citation>
    <scope>NUCLEOTIDE SEQUENCE [LARGE SCALE GENOMIC DNA]</scope>
    <source>
        <strain evidence="2 3">Zhejiang</strain>
    </source>
</reference>
<organism evidence="2 3">
    <name type="scientific">Ancylostoma duodenale</name>
    <dbReference type="NCBI Taxonomy" id="51022"/>
    <lineage>
        <taxon>Eukaryota</taxon>
        <taxon>Metazoa</taxon>
        <taxon>Ecdysozoa</taxon>
        <taxon>Nematoda</taxon>
        <taxon>Chromadorea</taxon>
        <taxon>Rhabditida</taxon>
        <taxon>Rhabditina</taxon>
        <taxon>Rhabditomorpha</taxon>
        <taxon>Strongyloidea</taxon>
        <taxon>Ancylostomatidae</taxon>
        <taxon>Ancylostomatinae</taxon>
        <taxon>Ancylostoma</taxon>
    </lineage>
</organism>
<sequence length="97" mass="10395">MAARRRTPAGLHVSRRRRGSQRLLLPAAAPVLRSALHQPSNSRLVVAWILPLTLSPESSNNLGSKSALISPASNSEDLSIWPTGPPLETPPSSSDIR</sequence>
<accession>A0A0C2G9M6</accession>
<keyword evidence="3" id="KW-1185">Reference proteome</keyword>
<proteinExistence type="predicted"/>
<feature type="region of interest" description="Disordered" evidence="1">
    <location>
        <begin position="74"/>
        <end position="97"/>
    </location>
</feature>
<gene>
    <name evidence="2" type="ORF">ANCDUO_12139</name>
</gene>
<evidence type="ECO:0000256" key="1">
    <source>
        <dbReference type="SAM" id="MobiDB-lite"/>
    </source>
</evidence>